<dbReference type="STRING" id="538381.GCA_001696535_00765"/>
<dbReference type="SUPFAM" id="SSF46785">
    <property type="entry name" value="Winged helix' DNA-binding domain"/>
    <property type="match status" value="1"/>
</dbReference>
<dbReference type="SUPFAM" id="SSF53850">
    <property type="entry name" value="Periplasmic binding protein-like II"/>
    <property type="match status" value="1"/>
</dbReference>
<dbReference type="Proteomes" id="UP000219331">
    <property type="component" value="Unassembled WGS sequence"/>
</dbReference>
<keyword evidence="4" id="KW-0804">Transcription</keyword>
<dbReference type="AlphaFoldDB" id="A0A285TKC2"/>
<feature type="domain" description="HTH lysR-type" evidence="5">
    <location>
        <begin position="1"/>
        <end position="60"/>
    </location>
</feature>
<organism evidence="6 7">
    <name type="scientific">Stappia indica</name>
    <dbReference type="NCBI Taxonomy" id="538381"/>
    <lineage>
        <taxon>Bacteria</taxon>
        <taxon>Pseudomonadati</taxon>
        <taxon>Pseudomonadota</taxon>
        <taxon>Alphaproteobacteria</taxon>
        <taxon>Hyphomicrobiales</taxon>
        <taxon>Stappiaceae</taxon>
        <taxon>Stappia</taxon>
    </lineage>
</organism>
<dbReference type="EMBL" id="OBML01000012">
    <property type="protein sequence ID" value="SOC22858.1"/>
    <property type="molecule type" value="Genomic_DNA"/>
</dbReference>
<dbReference type="InterPro" id="IPR036388">
    <property type="entry name" value="WH-like_DNA-bd_sf"/>
</dbReference>
<dbReference type="PROSITE" id="PS50931">
    <property type="entry name" value="HTH_LYSR"/>
    <property type="match status" value="1"/>
</dbReference>
<evidence type="ECO:0000259" key="5">
    <source>
        <dbReference type="PROSITE" id="PS50931"/>
    </source>
</evidence>
<evidence type="ECO:0000313" key="6">
    <source>
        <dbReference type="EMBL" id="SOC22858.1"/>
    </source>
</evidence>
<dbReference type="PANTHER" id="PTHR30427:SF1">
    <property type="entry name" value="TRANSCRIPTIONAL ACTIVATOR PROTEIN LYSR"/>
    <property type="match status" value="1"/>
</dbReference>
<keyword evidence="3 6" id="KW-0238">DNA-binding</keyword>
<dbReference type="PANTHER" id="PTHR30427">
    <property type="entry name" value="TRANSCRIPTIONAL ACTIVATOR PROTEIN LYSR"/>
    <property type="match status" value="1"/>
</dbReference>
<dbReference type="RefSeq" id="WP_097176179.1">
    <property type="nucleotide sequence ID" value="NZ_OBML01000012.1"/>
</dbReference>
<sequence length="306" mass="34230">MNLSFRQLQTFVEVMRTGSVSEAGRSLGRTQPAVSAMISGLEREIGFPLFERERGRLVPRPEAHYFLEEAEFVLERLSHSARTLQEIGNLEKGKVRIACNPAASGFFMPKVVAGFLRDRPQVEVSLMMQSSVVITDWIASQQYDIGLAETSEPRRTIRSQDFAFPGLCAMPADDPLTGRTVITPADLDGRPLAMLYDEHITAVQTRRAFRDAGARLNRRFELRTFLPALQLVSEGLCCTICDSFTAISHEETFGKSSRIAFRPFEPELHLNLSLMTPANRPLSMLVQDFAADLAGHLAELAARRDW</sequence>
<dbReference type="InterPro" id="IPR005119">
    <property type="entry name" value="LysR_subst-bd"/>
</dbReference>
<evidence type="ECO:0000256" key="4">
    <source>
        <dbReference type="ARBA" id="ARBA00023163"/>
    </source>
</evidence>
<name>A0A285TKC2_9HYPH</name>
<dbReference type="Pfam" id="PF00126">
    <property type="entry name" value="HTH_1"/>
    <property type="match status" value="1"/>
</dbReference>
<dbReference type="OrthoDB" id="8479870at2"/>
<evidence type="ECO:0000256" key="2">
    <source>
        <dbReference type="ARBA" id="ARBA00023015"/>
    </source>
</evidence>
<proteinExistence type="inferred from homology"/>
<evidence type="ECO:0000256" key="1">
    <source>
        <dbReference type="ARBA" id="ARBA00009437"/>
    </source>
</evidence>
<dbReference type="Gene3D" id="1.10.10.10">
    <property type="entry name" value="Winged helix-like DNA-binding domain superfamily/Winged helix DNA-binding domain"/>
    <property type="match status" value="1"/>
</dbReference>
<dbReference type="InterPro" id="IPR036390">
    <property type="entry name" value="WH_DNA-bd_sf"/>
</dbReference>
<keyword evidence="7" id="KW-1185">Reference proteome</keyword>
<dbReference type="PRINTS" id="PR00039">
    <property type="entry name" value="HTHLYSR"/>
</dbReference>
<evidence type="ECO:0000256" key="3">
    <source>
        <dbReference type="ARBA" id="ARBA00023125"/>
    </source>
</evidence>
<keyword evidence="2" id="KW-0805">Transcription regulation</keyword>
<dbReference type="Pfam" id="PF03466">
    <property type="entry name" value="LysR_substrate"/>
    <property type="match status" value="1"/>
</dbReference>
<dbReference type="Gene3D" id="3.40.190.10">
    <property type="entry name" value="Periplasmic binding protein-like II"/>
    <property type="match status" value="2"/>
</dbReference>
<comment type="similarity">
    <text evidence="1">Belongs to the LysR transcriptional regulatory family.</text>
</comment>
<gene>
    <name evidence="6" type="ORF">SAMN05421512_112164</name>
</gene>
<dbReference type="GO" id="GO:0010628">
    <property type="term" value="P:positive regulation of gene expression"/>
    <property type="evidence" value="ECO:0007669"/>
    <property type="project" value="TreeGrafter"/>
</dbReference>
<reference evidence="6 7" key="1">
    <citation type="submission" date="2017-08" db="EMBL/GenBank/DDBJ databases">
        <authorList>
            <person name="de Groot N.N."/>
        </authorList>
    </citation>
    <scope>NUCLEOTIDE SEQUENCE [LARGE SCALE GENOMIC DNA]</scope>
    <source>
        <strain evidence="6 7">USBA 352</strain>
    </source>
</reference>
<protein>
    <submittedName>
        <fullName evidence="6">DNA-binding transcriptional regulator, LysR family</fullName>
    </submittedName>
</protein>
<dbReference type="InterPro" id="IPR000847">
    <property type="entry name" value="LysR_HTH_N"/>
</dbReference>
<accession>A0A285TKC2</accession>
<evidence type="ECO:0000313" key="7">
    <source>
        <dbReference type="Proteomes" id="UP000219331"/>
    </source>
</evidence>
<dbReference type="GO" id="GO:0043565">
    <property type="term" value="F:sequence-specific DNA binding"/>
    <property type="evidence" value="ECO:0007669"/>
    <property type="project" value="TreeGrafter"/>
</dbReference>
<dbReference type="GO" id="GO:0003700">
    <property type="term" value="F:DNA-binding transcription factor activity"/>
    <property type="evidence" value="ECO:0007669"/>
    <property type="project" value="InterPro"/>
</dbReference>